<organism evidence="1 2">
    <name type="scientific">Moellerella wisconsensis ATCC 35017</name>
    <dbReference type="NCBI Taxonomy" id="1354267"/>
    <lineage>
        <taxon>Bacteria</taxon>
        <taxon>Pseudomonadati</taxon>
        <taxon>Pseudomonadota</taxon>
        <taxon>Gammaproteobacteria</taxon>
        <taxon>Enterobacterales</taxon>
        <taxon>Morganellaceae</taxon>
        <taxon>Moellerella</taxon>
    </lineage>
</organism>
<dbReference type="PANTHER" id="PTHR35145:SF1">
    <property type="entry name" value="CYTOPLASMIC PROTEIN"/>
    <property type="match status" value="1"/>
</dbReference>
<comment type="caution">
    <text evidence="1">The sequence shown here is derived from an EMBL/GenBank/DDBJ whole genome shotgun (WGS) entry which is preliminary data.</text>
</comment>
<protein>
    <submittedName>
        <fullName evidence="1">Uncharacterized DUF419 family protein</fullName>
    </submittedName>
</protein>
<proteinExistence type="predicted"/>
<name>A0A0N1KIN8_9GAMM</name>
<gene>
    <name evidence="1" type="ORF">M992_2306</name>
</gene>
<evidence type="ECO:0000313" key="2">
    <source>
        <dbReference type="Proteomes" id="UP000053226"/>
    </source>
</evidence>
<evidence type="ECO:0000313" key="1">
    <source>
        <dbReference type="EMBL" id="KPD02304.1"/>
    </source>
</evidence>
<dbReference type="InterPro" id="IPR058532">
    <property type="entry name" value="YjbR/MT2646/Rv2570-like"/>
</dbReference>
<dbReference type="InterPro" id="IPR038056">
    <property type="entry name" value="YjbR-like_sf"/>
</dbReference>
<dbReference type="Proteomes" id="UP000053226">
    <property type="component" value="Unassembled WGS sequence"/>
</dbReference>
<dbReference type="SUPFAM" id="SSF142906">
    <property type="entry name" value="YjbR-like"/>
    <property type="match status" value="1"/>
</dbReference>
<sequence>MDVPSKKLYEGGTDDIVDIIDLKVPSELVGSLRLKENIYPAYHMNKEHWITIKLDSDFPESELKALVDDSYKLTT</sequence>
<reference evidence="1 2" key="1">
    <citation type="submission" date="2015-07" db="EMBL/GenBank/DDBJ databases">
        <title>ATOL: Assembling a taxonomically balanced genome-scale reconstruction of the evolutionary history of the Enterobacteriaceae.</title>
        <authorList>
            <person name="Plunkett G.III."/>
            <person name="Neeno-Eckwall E.C."/>
            <person name="Glasner J.D."/>
            <person name="Perna N.T."/>
        </authorList>
    </citation>
    <scope>NUCLEOTIDE SEQUENCE [LARGE SCALE GENOMIC DNA]</scope>
    <source>
        <strain evidence="1 2">ATCC 35017</strain>
    </source>
</reference>
<dbReference type="PANTHER" id="PTHR35145">
    <property type="entry name" value="CYTOPLASMIC PROTEIN-RELATED"/>
    <property type="match status" value="1"/>
</dbReference>
<accession>A0A0N1KIN8</accession>
<dbReference type="Gene3D" id="3.90.1150.30">
    <property type="match status" value="1"/>
</dbReference>
<keyword evidence="2" id="KW-1185">Reference proteome</keyword>
<dbReference type="AlphaFoldDB" id="A0A0N1KIN8"/>
<dbReference type="Pfam" id="PF04237">
    <property type="entry name" value="YjbR"/>
    <property type="match status" value="1"/>
</dbReference>
<dbReference type="InterPro" id="IPR007351">
    <property type="entry name" value="YjbR"/>
</dbReference>
<dbReference type="EMBL" id="LGAA01000022">
    <property type="protein sequence ID" value="KPD02304.1"/>
    <property type="molecule type" value="Genomic_DNA"/>
</dbReference>